<keyword evidence="4" id="KW-1185">Reference proteome</keyword>
<evidence type="ECO:0000256" key="1">
    <source>
        <dbReference type="SAM" id="MobiDB-lite"/>
    </source>
</evidence>
<feature type="region of interest" description="Disordered" evidence="1">
    <location>
        <begin position="205"/>
        <end position="227"/>
    </location>
</feature>
<comment type="caution">
    <text evidence="3">The sequence shown here is derived from an EMBL/GenBank/DDBJ whole genome shotgun (WGS) entry which is preliminary data.</text>
</comment>
<feature type="domain" description="DUF402" evidence="2">
    <location>
        <begin position="50"/>
        <end position="182"/>
    </location>
</feature>
<reference evidence="3" key="1">
    <citation type="submission" date="2020-11" db="EMBL/GenBank/DDBJ databases">
        <title>Sequencing the genomes of 1000 actinobacteria strains.</title>
        <authorList>
            <person name="Klenk H.-P."/>
        </authorList>
    </citation>
    <scope>NUCLEOTIDE SEQUENCE</scope>
    <source>
        <strain evidence="3">DSM 26152</strain>
    </source>
</reference>
<evidence type="ECO:0000313" key="3">
    <source>
        <dbReference type="EMBL" id="MBG6085693.1"/>
    </source>
</evidence>
<dbReference type="SUPFAM" id="SSF159234">
    <property type="entry name" value="FomD-like"/>
    <property type="match status" value="1"/>
</dbReference>
<gene>
    <name evidence="3" type="ORF">IW252_002460</name>
</gene>
<evidence type="ECO:0000313" key="4">
    <source>
        <dbReference type="Proteomes" id="UP000625033"/>
    </source>
</evidence>
<dbReference type="InterPro" id="IPR035930">
    <property type="entry name" value="FomD-like_sf"/>
</dbReference>
<dbReference type="RefSeq" id="WP_196836851.1">
    <property type="nucleotide sequence ID" value="NZ_JADOTZ010000001.1"/>
</dbReference>
<dbReference type="AlphaFoldDB" id="A0A931DBT4"/>
<dbReference type="Proteomes" id="UP000625033">
    <property type="component" value="Unassembled WGS sequence"/>
</dbReference>
<dbReference type="Gene3D" id="2.40.380.10">
    <property type="entry name" value="FomD-like"/>
    <property type="match status" value="1"/>
</dbReference>
<protein>
    <recommendedName>
        <fullName evidence="2">DUF402 domain-containing protein</fullName>
    </recommendedName>
</protein>
<dbReference type="InterPro" id="IPR007295">
    <property type="entry name" value="DUF402"/>
</dbReference>
<organism evidence="3 4">
    <name type="scientific">Zhihengliuella flava</name>
    <dbReference type="NCBI Taxonomy" id="1285193"/>
    <lineage>
        <taxon>Bacteria</taxon>
        <taxon>Bacillati</taxon>
        <taxon>Actinomycetota</taxon>
        <taxon>Actinomycetes</taxon>
        <taxon>Micrococcales</taxon>
        <taxon>Micrococcaceae</taxon>
        <taxon>Zhihengliuella</taxon>
    </lineage>
</organism>
<name>A0A931DBT4_9MICC</name>
<dbReference type="Pfam" id="PF04167">
    <property type="entry name" value="DUF402"/>
    <property type="match status" value="1"/>
</dbReference>
<accession>A0A931DBT4</accession>
<evidence type="ECO:0000259" key="2">
    <source>
        <dbReference type="Pfam" id="PF04167"/>
    </source>
</evidence>
<sequence>MPTPFPADVRAAPEGIHPGDLVVARAWKFDAGPHWVVPGTYLGADRTGHWIFQPGGAFVARPGAAFFAESDAVCLIPHRGAGADVETDQWVATFYDASHPGDFRVYIDVSTHIGWRPLAPHGWEVHSVDMDLDVVRSTTRGVYLDDEDEFEQHRIDYGYPAELTALLRAGAEELVAAVSEGRGVFAAVEDGTSRTALDWLNAARRAASSSAKPEDDGRRPAASAPTT</sequence>
<proteinExistence type="predicted"/>
<dbReference type="EMBL" id="JADOTZ010000001">
    <property type="protein sequence ID" value="MBG6085693.1"/>
    <property type="molecule type" value="Genomic_DNA"/>
</dbReference>